<dbReference type="Pfam" id="PF19425">
    <property type="entry name" value="Csd3_N2"/>
    <property type="match status" value="1"/>
</dbReference>
<evidence type="ECO:0000259" key="8">
    <source>
        <dbReference type="Pfam" id="PF01551"/>
    </source>
</evidence>
<reference evidence="11" key="1">
    <citation type="submission" date="2017-09" db="EMBL/GenBank/DDBJ databases">
        <title>Depth-based differentiation of microbial function through sediment-hosted aquifers and enrichment of novel symbionts in the deep terrestrial subsurface.</title>
        <authorList>
            <person name="Probst A.J."/>
            <person name="Ladd B."/>
            <person name="Jarett J.K."/>
            <person name="Geller-Mcgrath D.E."/>
            <person name="Sieber C.M.K."/>
            <person name="Emerson J.B."/>
            <person name="Anantharaman K."/>
            <person name="Thomas B.C."/>
            <person name="Malmstrom R."/>
            <person name="Stieglmeier M."/>
            <person name="Klingl A."/>
            <person name="Woyke T."/>
            <person name="Ryan C.M."/>
            <person name="Banfield J.F."/>
        </authorList>
    </citation>
    <scope>NUCLEOTIDE SEQUENCE [LARGE SCALE GENOMIC DNA]</scope>
</reference>
<dbReference type="GO" id="GO:0004222">
    <property type="term" value="F:metalloendopeptidase activity"/>
    <property type="evidence" value="ECO:0007669"/>
    <property type="project" value="TreeGrafter"/>
</dbReference>
<dbReference type="GO" id="GO:0046872">
    <property type="term" value="F:metal ion binding"/>
    <property type="evidence" value="ECO:0007669"/>
    <property type="project" value="UniProtKB-KW"/>
</dbReference>
<comment type="caution">
    <text evidence="10">The sequence shown here is derived from an EMBL/GenBank/DDBJ whole genome shotgun (WGS) entry which is preliminary data.</text>
</comment>
<evidence type="ECO:0000256" key="5">
    <source>
        <dbReference type="ARBA" id="ARBA00022801"/>
    </source>
</evidence>
<evidence type="ECO:0000256" key="2">
    <source>
        <dbReference type="ARBA" id="ARBA00004196"/>
    </source>
</evidence>
<accession>A0A2M7VC28</accession>
<proteinExistence type="predicted"/>
<dbReference type="Gene3D" id="2.70.70.10">
    <property type="entry name" value="Glucose Permease (Domain IIA)"/>
    <property type="match status" value="1"/>
</dbReference>
<organism evidence="10 11">
    <name type="scientific">Candidatus Magasanikbacteria bacterium CG_4_10_14_0_2_um_filter_33_14</name>
    <dbReference type="NCBI Taxonomy" id="1974636"/>
    <lineage>
        <taxon>Bacteria</taxon>
        <taxon>Candidatus Magasanikiibacteriota</taxon>
    </lineage>
</organism>
<evidence type="ECO:0000259" key="9">
    <source>
        <dbReference type="Pfam" id="PF19425"/>
    </source>
</evidence>
<dbReference type="InterPro" id="IPR050570">
    <property type="entry name" value="Cell_wall_metabolism_enzyme"/>
</dbReference>
<feature type="domain" description="M23ase beta-sheet core" evidence="8">
    <location>
        <begin position="276"/>
        <end position="373"/>
    </location>
</feature>
<dbReference type="Proteomes" id="UP000231453">
    <property type="component" value="Unassembled WGS sequence"/>
</dbReference>
<sequence length="404" mass="45154">MKRIFLPLLILVIAGGAIFFVRAGHTEKPPTEEETTAEVKGIKEEPKYNVQTHIVEDNDTFATIMENFGIGYSEMLAIVDAASSTYDMTRIRVGQPIRFAKDENGKDAYLEYETGKEYYVHIDFLDDFKFNVEKREIIYNTEVVTQGSVISSSMYLDGLDANIPESVIVDFANVFAWSIDFSVQVQKDDSFEILYEKRSRDGGEVNYGRVLAGKFVNMGKVYTAYLFEDEEGKAAYYSAEGENLQKQFLKAPLEFKRITSGFTYARFDPINYSKQKHLAIDYAAAMGTPIMAVGDGTIEFAGWNSGGFGNFVSIHHNDTYTTQYAHMSALGPGIKNGVHVVQGQVIGYVGSTGHSTGPHLHYQIKKNGTLVNPMNLDLPAGDPVPENKIEEFKKVVAEYNELMK</sequence>
<keyword evidence="4" id="KW-0479">Metal-binding</keyword>
<dbReference type="SUPFAM" id="SSF51261">
    <property type="entry name" value="Duplicated hybrid motif"/>
    <property type="match status" value="1"/>
</dbReference>
<dbReference type="InterPro" id="IPR016047">
    <property type="entry name" value="M23ase_b-sheet_dom"/>
</dbReference>
<gene>
    <name evidence="10" type="ORF">COX80_00160</name>
</gene>
<evidence type="ECO:0000256" key="6">
    <source>
        <dbReference type="ARBA" id="ARBA00022833"/>
    </source>
</evidence>
<name>A0A2M7VC28_9BACT</name>
<protein>
    <submittedName>
        <fullName evidence="10">Uncharacterized protein</fullName>
    </submittedName>
</protein>
<comment type="cofactor">
    <cofactor evidence="1">
        <name>Zn(2+)</name>
        <dbReference type="ChEBI" id="CHEBI:29105"/>
    </cofactor>
</comment>
<keyword evidence="3" id="KW-0645">Protease</keyword>
<dbReference type="AlphaFoldDB" id="A0A2M7VC28"/>
<evidence type="ECO:0000313" key="10">
    <source>
        <dbReference type="EMBL" id="PIZ96926.1"/>
    </source>
</evidence>
<comment type="subcellular location">
    <subcellularLocation>
        <location evidence="2">Cell envelope</location>
    </subcellularLocation>
</comment>
<evidence type="ECO:0000256" key="4">
    <source>
        <dbReference type="ARBA" id="ARBA00022723"/>
    </source>
</evidence>
<evidence type="ECO:0000313" key="11">
    <source>
        <dbReference type="Proteomes" id="UP000231453"/>
    </source>
</evidence>
<dbReference type="Pfam" id="PF01551">
    <property type="entry name" value="Peptidase_M23"/>
    <property type="match status" value="1"/>
</dbReference>
<dbReference type="PANTHER" id="PTHR21666:SF288">
    <property type="entry name" value="CELL DIVISION PROTEIN YTFB"/>
    <property type="match status" value="1"/>
</dbReference>
<dbReference type="PANTHER" id="PTHR21666">
    <property type="entry name" value="PEPTIDASE-RELATED"/>
    <property type="match status" value="1"/>
</dbReference>
<feature type="domain" description="Csd3-like second N-terminal" evidence="9">
    <location>
        <begin position="145"/>
        <end position="262"/>
    </location>
</feature>
<evidence type="ECO:0000256" key="7">
    <source>
        <dbReference type="ARBA" id="ARBA00023049"/>
    </source>
</evidence>
<keyword evidence="6" id="KW-0862">Zinc</keyword>
<evidence type="ECO:0000256" key="3">
    <source>
        <dbReference type="ARBA" id="ARBA00022670"/>
    </source>
</evidence>
<dbReference type="EMBL" id="PFPL01000004">
    <property type="protein sequence ID" value="PIZ96926.1"/>
    <property type="molecule type" value="Genomic_DNA"/>
</dbReference>
<dbReference type="InterPro" id="IPR011055">
    <property type="entry name" value="Dup_hybrid_motif"/>
</dbReference>
<dbReference type="Gene3D" id="3.10.450.350">
    <property type="match status" value="2"/>
</dbReference>
<keyword evidence="7" id="KW-0482">Metalloprotease</keyword>
<evidence type="ECO:0000256" key="1">
    <source>
        <dbReference type="ARBA" id="ARBA00001947"/>
    </source>
</evidence>
<dbReference type="InterPro" id="IPR045834">
    <property type="entry name" value="Csd3_N2"/>
</dbReference>
<dbReference type="GO" id="GO:0006508">
    <property type="term" value="P:proteolysis"/>
    <property type="evidence" value="ECO:0007669"/>
    <property type="project" value="UniProtKB-KW"/>
</dbReference>
<keyword evidence="5" id="KW-0378">Hydrolase</keyword>
<dbReference type="GO" id="GO:0030313">
    <property type="term" value="C:cell envelope"/>
    <property type="evidence" value="ECO:0007669"/>
    <property type="project" value="UniProtKB-SubCell"/>
</dbReference>
<dbReference type="CDD" id="cd12797">
    <property type="entry name" value="M23_peptidase"/>
    <property type="match status" value="1"/>
</dbReference>